<evidence type="ECO:0000256" key="3">
    <source>
        <dbReference type="ARBA" id="ARBA00023242"/>
    </source>
</evidence>
<sequence length="755" mass="85679">MESVKTSSVEHRPSHDHACVRCAERKVKCDRRQPCEACMRHNADCIFRPLPPRKKRKKLTKEEILLGRIKLYESLLEDNGVDPRALAGSPVARAPLQNEDHVNTSTSETPQLPTPDSTVFSPAGAISKPRLLHGQGRYHFLDNGLWTRVMEELHESVDALGDSSDDTSEQDEIIQNVADIVLGPINMPGSLDNLHPHPDQILALWQIYLKNVNPIMKLIHAPTTEKAIQHAASDPKEVSKSVEALLFAIYSVAIMSMQDKDCEQQFDQPRKALLSRYVRATKLALSRANLMGTSNIVVLQAFLLHLASVRDFYDSRTLWNMLGVATRIAEGMGMHRDGSTLGLPPFDSEIRRRIWWEMSLLDQKSGDLTGQTKFGAFDGDTKIPQCPANVDDHELFPAMTLPPEESKKVTDSLYCAMRADLFTYWSDYAARRRKEGMSGNLLGNHANGGDLKDKDQAIEEFERMLESKYVRYLDPSQPLQFLSMLVARAVVSKARFMVHHPKRWNDTRNIPVSERENVWSLSIKLLQQYNMVRSSPYLQRFSWYTTYYFPWQTFIHILDTMRLNPLMAEGSEVWQLIEETYRSFPNLITKTRELPCVAISNLCLKAYFAYTVALMKDGKPVARTPDFIGILRRQREQARGFRAEQETKGMISLQAVASPQQRDLQRPSQDTSPRQVCDNQAQMSIDDPTLWSTGDVNGNLQTTSTNVPRASGSFECSPGNEIDIFADQAIDWSQWDMLLGDPSLMPMPLMTDFPQ</sequence>
<dbReference type="AlphaFoldDB" id="A0AAV9PXB7"/>
<evidence type="ECO:0000256" key="1">
    <source>
        <dbReference type="ARBA" id="ARBA00004123"/>
    </source>
</evidence>
<feature type="domain" description="Zn(2)-C6 fungal-type" evidence="5">
    <location>
        <begin position="18"/>
        <end position="47"/>
    </location>
</feature>
<dbReference type="Pfam" id="PF00172">
    <property type="entry name" value="Zn_clus"/>
    <property type="match status" value="1"/>
</dbReference>
<dbReference type="PROSITE" id="PS00463">
    <property type="entry name" value="ZN2_CY6_FUNGAL_1"/>
    <property type="match status" value="1"/>
</dbReference>
<protein>
    <recommendedName>
        <fullName evidence="5">Zn(2)-C6 fungal-type domain-containing protein</fullName>
    </recommendedName>
</protein>
<dbReference type="InterPro" id="IPR007219">
    <property type="entry name" value="XnlR_reg_dom"/>
</dbReference>
<dbReference type="Pfam" id="PF04082">
    <property type="entry name" value="Fungal_trans"/>
    <property type="match status" value="1"/>
</dbReference>
<evidence type="ECO:0000313" key="7">
    <source>
        <dbReference type="Proteomes" id="UP001345827"/>
    </source>
</evidence>
<dbReference type="PANTHER" id="PTHR31001">
    <property type="entry name" value="UNCHARACTERIZED TRANSCRIPTIONAL REGULATORY PROTEIN"/>
    <property type="match status" value="1"/>
</dbReference>
<dbReference type="GO" id="GO:0006351">
    <property type="term" value="P:DNA-templated transcription"/>
    <property type="evidence" value="ECO:0007669"/>
    <property type="project" value="InterPro"/>
</dbReference>
<feature type="compositionally biased region" description="Polar residues" evidence="4">
    <location>
        <begin position="690"/>
        <end position="708"/>
    </location>
</feature>
<feature type="region of interest" description="Disordered" evidence="4">
    <location>
        <begin position="653"/>
        <end position="713"/>
    </location>
</feature>
<feature type="compositionally biased region" description="Polar residues" evidence="4">
    <location>
        <begin position="655"/>
        <end position="683"/>
    </location>
</feature>
<comment type="caution">
    <text evidence="6">The sequence shown here is derived from an EMBL/GenBank/DDBJ whole genome shotgun (WGS) entry which is preliminary data.</text>
</comment>
<dbReference type="GO" id="GO:0008270">
    <property type="term" value="F:zinc ion binding"/>
    <property type="evidence" value="ECO:0007669"/>
    <property type="project" value="InterPro"/>
</dbReference>
<keyword evidence="3" id="KW-0539">Nucleus</keyword>
<reference evidence="6 7" key="1">
    <citation type="submission" date="2023-06" db="EMBL/GenBank/DDBJ databases">
        <title>Black Yeasts Isolated from many extreme environments.</title>
        <authorList>
            <person name="Coleine C."/>
            <person name="Stajich J.E."/>
            <person name="Selbmann L."/>
        </authorList>
    </citation>
    <scope>NUCLEOTIDE SEQUENCE [LARGE SCALE GENOMIC DNA]</scope>
    <source>
        <strain evidence="6 7">CCFEE 5887</strain>
    </source>
</reference>
<keyword evidence="2" id="KW-0479">Metal-binding</keyword>
<dbReference type="GO" id="GO:0000981">
    <property type="term" value="F:DNA-binding transcription factor activity, RNA polymerase II-specific"/>
    <property type="evidence" value="ECO:0007669"/>
    <property type="project" value="InterPro"/>
</dbReference>
<organism evidence="6 7">
    <name type="scientific">Vermiconidia calcicola</name>
    <dbReference type="NCBI Taxonomy" id="1690605"/>
    <lineage>
        <taxon>Eukaryota</taxon>
        <taxon>Fungi</taxon>
        <taxon>Dikarya</taxon>
        <taxon>Ascomycota</taxon>
        <taxon>Pezizomycotina</taxon>
        <taxon>Dothideomycetes</taxon>
        <taxon>Dothideomycetidae</taxon>
        <taxon>Mycosphaerellales</taxon>
        <taxon>Extremaceae</taxon>
        <taxon>Vermiconidia</taxon>
    </lineage>
</organism>
<evidence type="ECO:0000256" key="4">
    <source>
        <dbReference type="SAM" id="MobiDB-lite"/>
    </source>
</evidence>
<dbReference type="CDD" id="cd12148">
    <property type="entry name" value="fungal_TF_MHR"/>
    <property type="match status" value="1"/>
</dbReference>
<feature type="region of interest" description="Disordered" evidence="4">
    <location>
        <begin position="93"/>
        <end position="120"/>
    </location>
</feature>
<dbReference type="EMBL" id="JAXLQG010000018">
    <property type="protein sequence ID" value="KAK5530994.1"/>
    <property type="molecule type" value="Genomic_DNA"/>
</dbReference>
<dbReference type="GO" id="GO:0003677">
    <property type="term" value="F:DNA binding"/>
    <property type="evidence" value="ECO:0007669"/>
    <property type="project" value="InterPro"/>
</dbReference>
<dbReference type="PROSITE" id="PS50048">
    <property type="entry name" value="ZN2_CY6_FUNGAL_2"/>
    <property type="match status" value="1"/>
</dbReference>
<comment type="subcellular location">
    <subcellularLocation>
        <location evidence="1">Nucleus</location>
    </subcellularLocation>
</comment>
<dbReference type="InterPro" id="IPR050613">
    <property type="entry name" value="Sec_Metabolite_Reg"/>
</dbReference>
<evidence type="ECO:0000259" key="5">
    <source>
        <dbReference type="PROSITE" id="PS50048"/>
    </source>
</evidence>
<gene>
    <name evidence="6" type="ORF">LTR25_008851</name>
</gene>
<evidence type="ECO:0000256" key="2">
    <source>
        <dbReference type="ARBA" id="ARBA00022723"/>
    </source>
</evidence>
<dbReference type="InterPro" id="IPR036864">
    <property type="entry name" value="Zn2-C6_fun-type_DNA-bd_sf"/>
</dbReference>
<name>A0AAV9PXB7_9PEZI</name>
<keyword evidence="7" id="KW-1185">Reference proteome</keyword>
<dbReference type="PANTHER" id="PTHR31001:SF85">
    <property type="entry name" value="ZN(II)2CYS6 TRANSCRIPTION FACTOR (EUROFUNG)"/>
    <property type="match status" value="1"/>
</dbReference>
<accession>A0AAV9PXB7</accession>
<dbReference type="CDD" id="cd00067">
    <property type="entry name" value="GAL4"/>
    <property type="match status" value="1"/>
</dbReference>
<proteinExistence type="predicted"/>
<dbReference type="GO" id="GO:0005634">
    <property type="term" value="C:nucleus"/>
    <property type="evidence" value="ECO:0007669"/>
    <property type="project" value="UniProtKB-SubCell"/>
</dbReference>
<dbReference type="Gene3D" id="4.10.240.10">
    <property type="entry name" value="Zn(2)-C6 fungal-type DNA-binding domain"/>
    <property type="match status" value="1"/>
</dbReference>
<feature type="compositionally biased region" description="Polar residues" evidence="4">
    <location>
        <begin position="103"/>
        <end position="120"/>
    </location>
</feature>
<dbReference type="Proteomes" id="UP001345827">
    <property type="component" value="Unassembled WGS sequence"/>
</dbReference>
<dbReference type="SMART" id="SM00066">
    <property type="entry name" value="GAL4"/>
    <property type="match status" value="1"/>
</dbReference>
<evidence type="ECO:0000313" key="6">
    <source>
        <dbReference type="EMBL" id="KAK5530994.1"/>
    </source>
</evidence>
<dbReference type="InterPro" id="IPR001138">
    <property type="entry name" value="Zn2Cys6_DnaBD"/>
</dbReference>
<dbReference type="SUPFAM" id="SSF57701">
    <property type="entry name" value="Zn2/Cys6 DNA-binding domain"/>
    <property type="match status" value="1"/>
</dbReference>